<dbReference type="AlphaFoldDB" id="A0A381XIB6"/>
<feature type="non-terminal residue" evidence="1">
    <location>
        <position position="244"/>
    </location>
</feature>
<gene>
    <name evidence="1" type="ORF">METZ01_LOCUS117349</name>
</gene>
<name>A0A381XIB6_9ZZZZ</name>
<accession>A0A381XIB6</accession>
<dbReference type="SUPFAM" id="SSF50969">
    <property type="entry name" value="YVTN repeat-like/Quinoprotein amine dehydrogenase"/>
    <property type="match status" value="1"/>
</dbReference>
<proteinExistence type="predicted"/>
<evidence type="ECO:0000313" key="1">
    <source>
        <dbReference type="EMBL" id="SVA64495.1"/>
    </source>
</evidence>
<organism evidence="1">
    <name type="scientific">marine metagenome</name>
    <dbReference type="NCBI Taxonomy" id="408172"/>
    <lineage>
        <taxon>unclassified sequences</taxon>
        <taxon>metagenomes</taxon>
        <taxon>ecological metagenomes</taxon>
    </lineage>
</organism>
<dbReference type="EMBL" id="UINC01015290">
    <property type="protein sequence ID" value="SVA64495.1"/>
    <property type="molecule type" value="Genomic_DNA"/>
</dbReference>
<sequence>MDGVPLGFQPMRVDRGNSATVIVGSSGELVRIDEFGTTLHQPVKPFPAPVTGGAVLNDIWVGTWVEHELQQARMAALPLAGEWVSGGGKEMLRQRAESADLMPSSSIWSRFLDAEPMAVSRAGDGLFFATLHRGIYKIDKEATEIWRAPYPEWLDLSGLGSRDYLVSSNEVDGRIVIWSVAGGVMVLDSKDGGHVLSTVVSLPDSLSGVRHDDNGGWLLLLNSGRIALLDDFESEPVGIRTPGP</sequence>
<dbReference type="InterPro" id="IPR011044">
    <property type="entry name" value="Quino_amine_DH_bsu"/>
</dbReference>
<protein>
    <submittedName>
        <fullName evidence="1">Uncharacterized protein</fullName>
    </submittedName>
</protein>
<reference evidence="1" key="1">
    <citation type="submission" date="2018-05" db="EMBL/GenBank/DDBJ databases">
        <authorList>
            <person name="Lanie J.A."/>
            <person name="Ng W.-L."/>
            <person name="Kazmierczak K.M."/>
            <person name="Andrzejewski T.M."/>
            <person name="Davidsen T.M."/>
            <person name="Wayne K.J."/>
            <person name="Tettelin H."/>
            <person name="Glass J.I."/>
            <person name="Rusch D."/>
            <person name="Podicherti R."/>
            <person name="Tsui H.-C.T."/>
            <person name="Winkler M.E."/>
        </authorList>
    </citation>
    <scope>NUCLEOTIDE SEQUENCE</scope>
</reference>